<dbReference type="Proteomes" id="UP000305881">
    <property type="component" value="Chromosome"/>
</dbReference>
<dbReference type="InterPro" id="IPR021796">
    <property type="entry name" value="Tll0287-like_dom"/>
</dbReference>
<keyword evidence="4" id="KW-1185">Reference proteome</keyword>
<accession>A0A4P9USV5</accession>
<feature type="domain" description="Tll0287-like" evidence="2">
    <location>
        <begin position="59"/>
        <end position="211"/>
    </location>
</feature>
<sequence length="218" mass="24576">MRGGKLCHSYSIFPCQEHKMPKFMKKSLLILIASAASTWVFADSPKEQIHYLEQSRATAHEFMQSLGRKLKSLLETADTENAIIVCKQIAPAMAADYSKDGWIVKRVSLKSRNKSMGVPDTWERRELEGFDRHHLSGEPTDELEMSAIVDEADGLWFRYLKAIPTQPMCLQCHGKAEDMPDGVKAILAHEYPNDDAINYSVGEIRGAISIKRQISAHE</sequence>
<dbReference type="Pfam" id="PF11845">
    <property type="entry name" value="Tll0287-like"/>
    <property type="match status" value="1"/>
</dbReference>
<dbReference type="AlphaFoldDB" id="A0A4P9USV5"/>
<feature type="signal peptide" evidence="1">
    <location>
        <begin position="1"/>
        <end position="42"/>
    </location>
</feature>
<gene>
    <name evidence="3" type="ORF">EQU24_16280</name>
</gene>
<organism evidence="3 4">
    <name type="scientific">Methylotuvimicrobium buryatense</name>
    <name type="common">Methylomicrobium buryatense</name>
    <dbReference type="NCBI Taxonomy" id="95641"/>
    <lineage>
        <taxon>Bacteria</taxon>
        <taxon>Pseudomonadati</taxon>
        <taxon>Pseudomonadota</taxon>
        <taxon>Gammaproteobacteria</taxon>
        <taxon>Methylococcales</taxon>
        <taxon>Methylococcaceae</taxon>
        <taxon>Methylotuvimicrobium</taxon>
    </lineage>
</organism>
<reference evidence="4" key="1">
    <citation type="journal article" date="2019" name="J. Bacteriol.">
        <title>A Mutagenic Screen Identifies a TonB-Dependent Receptor Required for the Lanthanide Metal Switch in the Type I Methanotroph 'Methylotuvimicrobium buryatense' 5GB1C.</title>
        <authorList>
            <person name="Groom J.D."/>
            <person name="Ford S.M."/>
            <person name="Pesesky M.W."/>
            <person name="Lidstrom M.E."/>
        </authorList>
    </citation>
    <scope>NUCLEOTIDE SEQUENCE [LARGE SCALE GENOMIC DNA]</scope>
    <source>
        <strain evidence="4">5GB1C</strain>
    </source>
</reference>
<feature type="chain" id="PRO_5021032365" evidence="1">
    <location>
        <begin position="43"/>
        <end position="218"/>
    </location>
</feature>
<dbReference type="OrthoDB" id="9797588at2"/>
<evidence type="ECO:0000259" key="2">
    <source>
        <dbReference type="Pfam" id="PF11845"/>
    </source>
</evidence>
<name>A0A4P9USV5_METBY</name>
<evidence type="ECO:0000313" key="4">
    <source>
        <dbReference type="Proteomes" id="UP000305881"/>
    </source>
</evidence>
<keyword evidence="1" id="KW-0732">Signal</keyword>
<dbReference type="EMBL" id="CP035467">
    <property type="protein sequence ID" value="QCW83623.1"/>
    <property type="molecule type" value="Genomic_DNA"/>
</dbReference>
<protein>
    <submittedName>
        <fullName evidence="3">DUF3365 domain-containing protein</fullName>
    </submittedName>
</protein>
<evidence type="ECO:0000313" key="3">
    <source>
        <dbReference type="EMBL" id="QCW83623.1"/>
    </source>
</evidence>
<dbReference type="STRING" id="675511.GCA_000341735_04196"/>
<evidence type="ECO:0000256" key="1">
    <source>
        <dbReference type="SAM" id="SignalP"/>
    </source>
</evidence>
<proteinExistence type="predicted"/>
<dbReference type="KEGG" id="mbur:EQU24_16280"/>